<dbReference type="AlphaFoldDB" id="A0A841C0F0"/>
<dbReference type="EMBL" id="JACHMN010000003">
    <property type="protein sequence ID" value="MBB5873405.1"/>
    <property type="molecule type" value="Genomic_DNA"/>
</dbReference>
<reference evidence="1 2" key="1">
    <citation type="submission" date="2020-08" db="EMBL/GenBank/DDBJ databases">
        <title>Sequencing the genomes of 1000 actinobacteria strains.</title>
        <authorList>
            <person name="Klenk H.-P."/>
        </authorList>
    </citation>
    <scope>NUCLEOTIDE SEQUENCE [LARGE SCALE GENOMIC DNA]</scope>
    <source>
        <strain evidence="1 2">DSM 45362</strain>
    </source>
</reference>
<organism evidence="1 2">
    <name type="scientific">Allocatelliglobosispora scoriae</name>
    <dbReference type="NCBI Taxonomy" id="643052"/>
    <lineage>
        <taxon>Bacteria</taxon>
        <taxon>Bacillati</taxon>
        <taxon>Actinomycetota</taxon>
        <taxon>Actinomycetes</taxon>
        <taxon>Micromonosporales</taxon>
        <taxon>Micromonosporaceae</taxon>
        <taxon>Allocatelliglobosispora</taxon>
    </lineage>
</organism>
<dbReference type="Proteomes" id="UP000587527">
    <property type="component" value="Unassembled WGS sequence"/>
</dbReference>
<evidence type="ECO:0000313" key="1">
    <source>
        <dbReference type="EMBL" id="MBB5873405.1"/>
    </source>
</evidence>
<sequence>MEGFARREFQLMLLRRMADFQPDLVTEARIELGASLGEYMAAHNRWQTMQHSRRAPRGLALYRAVLGPPETEQPVQVGDVTVKNCSWPLPGLWPDLRWQVTVGFGGAVLHGWLVRSPGAAVPDLPRPERLAPWSCVVNDALTRFPGAWQADPGTASQWVVHVDGHRLWFVHGLLQIVKPDA</sequence>
<evidence type="ECO:0000313" key="2">
    <source>
        <dbReference type="Proteomes" id="UP000587527"/>
    </source>
</evidence>
<gene>
    <name evidence="1" type="ORF">F4553_006839</name>
</gene>
<proteinExistence type="predicted"/>
<protein>
    <submittedName>
        <fullName evidence="1">Uncharacterized protein</fullName>
    </submittedName>
</protein>
<accession>A0A841C0F0</accession>
<dbReference type="RefSeq" id="WP_184844570.1">
    <property type="nucleotide sequence ID" value="NZ_JACHMN010000003.1"/>
</dbReference>
<keyword evidence="2" id="KW-1185">Reference proteome</keyword>
<name>A0A841C0F0_9ACTN</name>
<comment type="caution">
    <text evidence="1">The sequence shown here is derived from an EMBL/GenBank/DDBJ whole genome shotgun (WGS) entry which is preliminary data.</text>
</comment>